<feature type="transmembrane region" description="Helical" evidence="5">
    <location>
        <begin position="481"/>
        <end position="500"/>
    </location>
</feature>
<keyword evidence="2 5" id="KW-0812">Transmembrane</keyword>
<evidence type="ECO:0000256" key="2">
    <source>
        <dbReference type="ARBA" id="ARBA00022692"/>
    </source>
</evidence>
<evidence type="ECO:0000259" key="6">
    <source>
        <dbReference type="PROSITE" id="PS50850"/>
    </source>
</evidence>
<gene>
    <name evidence="7" type="ORF">D6D15_04521</name>
</gene>
<dbReference type="AlphaFoldDB" id="A0A4S9BCH2"/>
<feature type="transmembrane region" description="Helical" evidence="5">
    <location>
        <begin position="247"/>
        <end position="271"/>
    </location>
</feature>
<evidence type="ECO:0000256" key="5">
    <source>
        <dbReference type="SAM" id="Phobius"/>
    </source>
</evidence>
<sequence length="620" mass="68495">MTLHLAGIRVSPQDMAITRDLLDVGDPGRSGCSEYKSCDDLLRPSTINLFCYRHLTGLRLTELINTFVMNTDIPIPGTVQLIDTAGILHVEHGAGHKEIVLVPQPTDDPNDPLRWGKSRKMTSLVTALAWCFFIGAMISGLSPAYILIEEDTGISVADLSTGNGLMYLMMGWGTLLTQRFALTYGRRLTLVGCAVLVTAMTIWTAFVKTRGEFFANRFLLGTFTSPQETLIEIVVGDLYFTHDRGFYLGLYAWSLFAGAFLCPVASGYVAQELGWQWIQYILTIVGAALAIGSYFFFEETMFQRDHEKFLVHAQQTGIATSTAADMTKTPEMMVSSDSEKNYITQERSASPVIEYPPPMSTGPTRTYTEKLKLWGYHNPSQKISFQMIIMPFQLLLKFPGMFFSGLLVGGILSWYNVVGGSQALIFGNAPYNFSANTIGLTYLASLIGVSIGCVISGHFSDKLAVFLSRRNHGIMEPEQRLWICLVALVLHPAGCLLYGVGASYHIHWFGVVFGLGLICVTLPMGSTLAYTYIMDSYREMQGDGMVAAILVRNTMGFAFGYAVVPMINNLGVRYTFVVIACLGEIVWSVGVVMIYVGKPLRRKTAQSYWDLVEKTGAHAH</sequence>
<dbReference type="SUPFAM" id="SSF103473">
    <property type="entry name" value="MFS general substrate transporter"/>
    <property type="match status" value="1"/>
</dbReference>
<keyword evidence="3 5" id="KW-1133">Transmembrane helix</keyword>
<reference evidence="7 8" key="1">
    <citation type="submission" date="2018-10" db="EMBL/GenBank/DDBJ databases">
        <title>Fifty Aureobasidium pullulans genomes reveal a recombining polyextremotolerant generalist.</title>
        <authorList>
            <person name="Gostincar C."/>
            <person name="Turk M."/>
            <person name="Zajc J."/>
            <person name="Gunde-Cimerman N."/>
        </authorList>
    </citation>
    <scope>NUCLEOTIDE SEQUENCE [LARGE SCALE GENOMIC DNA]</scope>
    <source>
        <strain evidence="7 8">EXF-10507</strain>
    </source>
</reference>
<comment type="subcellular location">
    <subcellularLocation>
        <location evidence="1">Membrane</location>
        <topology evidence="1">Multi-pass membrane protein</topology>
    </subcellularLocation>
</comment>
<dbReference type="InterPro" id="IPR011701">
    <property type="entry name" value="MFS"/>
</dbReference>
<dbReference type="EMBL" id="QZAR01000064">
    <property type="protein sequence ID" value="THW90519.1"/>
    <property type="molecule type" value="Genomic_DNA"/>
</dbReference>
<dbReference type="PROSITE" id="PS50850">
    <property type="entry name" value="MFS"/>
    <property type="match status" value="1"/>
</dbReference>
<proteinExistence type="predicted"/>
<name>A0A4S9BCH2_AURPU</name>
<feature type="transmembrane region" description="Helical" evidence="5">
    <location>
        <begin position="124"/>
        <end position="148"/>
    </location>
</feature>
<dbReference type="GO" id="GO:0022857">
    <property type="term" value="F:transmembrane transporter activity"/>
    <property type="evidence" value="ECO:0007669"/>
    <property type="project" value="InterPro"/>
</dbReference>
<dbReference type="PANTHER" id="PTHR23502:SF30">
    <property type="entry name" value="TRANSPORTER, PUTATIVE (AFU_ORTHOLOGUE AFUA_8G04702)-RELATED"/>
    <property type="match status" value="1"/>
</dbReference>
<dbReference type="Gene3D" id="1.20.1250.20">
    <property type="entry name" value="MFS general substrate transporter like domains"/>
    <property type="match status" value="1"/>
</dbReference>
<feature type="transmembrane region" description="Helical" evidence="5">
    <location>
        <begin position="437"/>
        <end position="460"/>
    </location>
</feature>
<accession>A0A4S9BCH2</accession>
<keyword evidence="4 5" id="KW-0472">Membrane</keyword>
<evidence type="ECO:0000256" key="1">
    <source>
        <dbReference type="ARBA" id="ARBA00004141"/>
    </source>
</evidence>
<dbReference type="InterPro" id="IPR020846">
    <property type="entry name" value="MFS_dom"/>
</dbReference>
<feature type="transmembrane region" description="Helical" evidence="5">
    <location>
        <begin position="394"/>
        <end position="417"/>
    </location>
</feature>
<dbReference type="PANTHER" id="PTHR23502">
    <property type="entry name" value="MAJOR FACILITATOR SUPERFAMILY"/>
    <property type="match status" value="1"/>
</dbReference>
<feature type="transmembrane region" description="Helical" evidence="5">
    <location>
        <begin position="545"/>
        <end position="564"/>
    </location>
</feature>
<dbReference type="GO" id="GO:0005886">
    <property type="term" value="C:plasma membrane"/>
    <property type="evidence" value="ECO:0007669"/>
    <property type="project" value="TreeGrafter"/>
</dbReference>
<evidence type="ECO:0000313" key="7">
    <source>
        <dbReference type="EMBL" id="THW90519.1"/>
    </source>
</evidence>
<organism evidence="7 8">
    <name type="scientific">Aureobasidium pullulans</name>
    <name type="common">Black yeast</name>
    <name type="synonym">Pullularia pullulans</name>
    <dbReference type="NCBI Taxonomy" id="5580"/>
    <lineage>
        <taxon>Eukaryota</taxon>
        <taxon>Fungi</taxon>
        <taxon>Dikarya</taxon>
        <taxon>Ascomycota</taxon>
        <taxon>Pezizomycotina</taxon>
        <taxon>Dothideomycetes</taxon>
        <taxon>Dothideomycetidae</taxon>
        <taxon>Dothideales</taxon>
        <taxon>Saccotheciaceae</taxon>
        <taxon>Aureobasidium</taxon>
    </lineage>
</organism>
<feature type="transmembrane region" description="Helical" evidence="5">
    <location>
        <begin position="506"/>
        <end position="533"/>
    </location>
</feature>
<dbReference type="Proteomes" id="UP000304928">
    <property type="component" value="Unassembled WGS sequence"/>
</dbReference>
<evidence type="ECO:0000256" key="4">
    <source>
        <dbReference type="ARBA" id="ARBA00023136"/>
    </source>
</evidence>
<feature type="domain" description="Major facilitator superfamily (MFS) profile" evidence="6">
    <location>
        <begin position="123"/>
        <end position="598"/>
    </location>
</feature>
<protein>
    <submittedName>
        <fullName evidence="7">MFS general substrate transporter</fullName>
    </submittedName>
</protein>
<evidence type="ECO:0000313" key="8">
    <source>
        <dbReference type="Proteomes" id="UP000304928"/>
    </source>
</evidence>
<feature type="transmembrane region" description="Helical" evidence="5">
    <location>
        <begin position="277"/>
        <end position="297"/>
    </location>
</feature>
<evidence type="ECO:0000256" key="3">
    <source>
        <dbReference type="ARBA" id="ARBA00022989"/>
    </source>
</evidence>
<comment type="caution">
    <text evidence="7">The sequence shown here is derived from an EMBL/GenBank/DDBJ whole genome shotgun (WGS) entry which is preliminary data.</text>
</comment>
<feature type="transmembrane region" description="Helical" evidence="5">
    <location>
        <begin position="576"/>
        <end position="596"/>
    </location>
</feature>
<feature type="transmembrane region" description="Helical" evidence="5">
    <location>
        <begin position="188"/>
        <end position="206"/>
    </location>
</feature>
<dbReference type="Pfam" id="PF07690">
    <property type="entry name" value="MFS_1"/>
    <property type="match status" value="1"/>
</dbReference>
<dbReference type="InterPro" id="IPR036259">
    <property type="entry name" value="MFS_trans_sf"/>
</dbReference>